<dbReference type="InterPro" id="IPR016292">
    <property type="entry name" value="Epoxide_hydrolase"/>
</dbReference>
<comment type="caution">
    <text evidence="5">The sequence shown here is derived from an EMBL/GenBank/DDBJ whole genome shotgun (WGS) entry which is preliminary data.</text>
</comment>
<keyword evidence="6" id="KW-1185">Reference proteome</keyword>
<dbReference type="PIRSF" id="PIRSF001112">
    <property type="entry name" value="Epoxide_hydrolase"/>
    <property type="match status" value="1"/>
</dbReference>
<evidence type="ECO:0000259" key="4">
    <source>
        <dbReference type="Pfam" id="PF06441"/>
    </source>
</evidence>
<dbReference type="Proteomes" id="UP000614047">
    <property type="component" value="Unassembled WGS sequence"/>
</dbReference>
<dbReference type="AlphaFoldDB" id="A0A931DQV9"/>
<sequence>MTDVVPFRVNVPQADLDDLAGRLDRVRWPDELPGAGWDYGIPLGRVRELAEYWRTGYDWRAQEAALNAFPQFTTTIDGANVHFFHVRSPEPDALPLILTHGWPSTSADFLDMIGPLTDPRAHGGDPADAFHVVIPSIPGFGLSGPTRERGWNVGRVARAWKELMDLLGYERYGVQGGDWGWPVSAALAGIAPERLAGLHTNYLAMPADETVTDLTDEETSRVERQRRYLAAPAGYWQMQSTRPQTLAYALADSPVAQLAWIADKVTEWTDPATGVGDDRLLTTVSLFWLTGTGGSSSRLHRENTGPRGRKAVSNPVPMGVAVFPHDLILPVRRFAEKVYDIVHWTEFDRGGHLPALEVPDLLTGDVRAFFRGLR</sequence>
<dbReference type="GO" id="GO:0033961">
    <property type="term" value="F:cis-stilbene-oxide hydrolase activity"/>
    <property type="evidence" value="ECO:0007669"/>
    <property type="project" value="UniProtKB-EC"/>
</dbReference>
<dbReference type="InterPro" id="IPR029058">
    <property type="entry name" value="AB_hydrolase_fold"/>
</dbReference>
<keyword evidence="2" id="KW-0058">Aromatic hydrocarbons catabolism</keyword>
<gene>
    <name evidence="5" type="ORF">IW256_006435</name>
</gene>
<evidence type="ECO:0000256" key="2">
    <source>
        <dbReference type="ARBA" id="ARBA00022797"/>
    </source>
</evidence>
<dbReference type="InterPro" id="IPR010497">
    <property type="entry name" value="Epoxide_hydro_N"/>
</dbReference>
<evidence type="ECO:0000313" key="6">
    <source>
        <dbReference type="Proteomes" id="UP000614047"/>
    </source>
</evidence>
<reference evidence="5" key="1">
    <citation type="submission" date="2020-11" db="EMBL/GenBank/DDBJ databases">
        <title>Sequencing the genomes of 1000 actinobacteria strains.</title>
        <authorList>
            <person name="Klenk H.-P."/>
        </authorList>
    </citation>
    <scope>NUCLEOTIDE SEQUENCE</scope>
    <source>
        <strain evidence="5">DSM 43175</strain>
    </source>
</reference>
<dbReference type="EMBL" id="JADOUA010000001">
    <property type="protein sequence ID" value="MBG6092322.1"/>
    <property type="molecule type" value="Genomic_DNA"/>
</dbReference>
<keyword evidence="3 5" id="KW-0378">Hydrolase</keyword>
<name>A0A931DQV9_9ACTN</name>
<protein>
    <submittedName>
        <fullName evidence="5">Microsomal epoxide hydrolase</fullName>
        <ecNumber evidence="5">3.3.2.9</ecNumber>
    </submittedName>
</protein>
<evidence type="ECO:0000313" key="5">
    <source>
        <dbReference type="EMBL" id="MBG6092322.1"/>
    </source>
</evidence>
<dbReference type="Gene3D" id="3.40.50.1820">
    <property type="entry name" value="alpha/beta hydrolase"/>
    <property type="match status" value="1"/>
</dbReference>
<dbReference type="GO" id="GO:0097176">
    <property type="term" value="P:epoxide metabolic process"/>
    <property type="evidence" value="ECO:0007669"/>
    <property type="project" value="TreeGrafter"/>
</dbReference>
<dbReference type="PANTHER" id="PTHR21661:SF35">
    <property type="entry name" value="EPOXIDE HYDROLASE"/>
    <property type="match status" value="1"/>
</dbReference>
<dbReference type="PRINTS" id="PR00412">
    <property type="entry name" value="EPOXHYDRLASE"/>
</dbReference>
<dbReference type="SUPFAM" id="SSF53474">
    <property type="entry name" value="alpha/beta-Hydrolases"/>
    <property type="match status" value="1"/>
</dbReference>
<dbReference type="EC" id="3.3.2.9" evidence="5"/>
<evidence type="ECO:0000256" key="3">
    <source>
        <dbReference type="ARBA" id="ARBA00022801"/>
    </source>
</evidence>
<accession>A0A931DQV9</accession>
<feature type="domain" description="Epoxide hydrolase N-terminal" evidence="4">
    <location>
        <begin position="5"/>
        <end position="109"/>
    </location>
</feature>
<dbReference type="RefSeq" id="WP_197014522.1">
    <property type="nucleotide sequence ID" value="NZ_BAABES010000012.1"/>
</dbReference>
<dbReference type="Pfam" id="PF06441">
    <property type="entry name" value="EHN"/>
    <property type="match status" value="1"/>
</dbReference>
<evidence type="ECO:0000256" key="1">
    <source>
        <dbReference type="ARBA" id="ARBA00010088"/>
    </source>
</evidence>
<proteinExistence type="inferred from homology"/>
<comment type="similarity">
    <text evidence="1">Belongs to the peptidase S33 family.</text>
</comment>
<dbReference type="InterPro" id="IPR000639">
    <property type="entry name" value="Epox_hydrolase-like"/>
</dbReference>
<dbReference type="PANTHER" id="PTHR21661">
    <property type="entry name" value="EPOXIDE HYDROLASE 1-RELATED"/>
    <property type="match status" value="1"/>
</dbReference>
<organism evidence="5 6">
    <name type="scientific">Actinomadura viridis</name>
    <dbReference type="NCBI Taxonomy" id="58110"/>
    <lineage>
        <taxon>Bacteria</taxon>
        <taxon>Bacillati</taxon>
        <taxon>Actinomycetota</taxon>
        <taxon>Actinomycetes</taxon>
        <taxon>Streptosporangiales</taxon>
        <taxon>Thermomonosporaceae</taxon>
        <taxon>Actinomadura</taxon>
    </lineage>
</organism>